<dbReference type="PANTHER" id="PTHR10302">
    <property type="entry name" value="SINGLE-STRANDED DNA-BINDING PROTEIN"/>
    <property type="match status" value="1"/>
</dbReference>
<comment type="subunit">
    <text evidence="2">Homotetramer.</text>
</comment>
<dbReference type="InterPro" id="IPR000424">
    <property type="entry name" value="Primosome_PriB/ssb"/>
</dbReference>
<feature type="region of interest" description="Disordered" evidence="4">
    <location>
        <begin position="118"/>
        <end position="177"/>
    </location>
</feature>
<evidence type="ECO:0000256" key="1">
    <source>
        <dbReference type="ARBA" id="ARBA00023125"/>
    </source>
</evidence>
<organism evidence="5 6">
    <name type="scientific">Lactobacillus nasalidis</name>
    <dbReference type="NCBI Taxonomy" id="2797258"/>
    <lineage>
        <taxon>Bacteria</taxon>
        <taxon>Bacillati</taxon>
        <taxon>Bacillota</taxon>
        <taxon>Bacilli</taxon>
        <taxon>Lactobacillales</taxon>
        <taxon>Lactobacillaceae</taxon>
        <taxon>Lactobacillus</taxon>
    </lineage>
</organism>
<dbReference type="GO" id="GO:0003677">
    <property type="term" value="F:DNA binding"/>
    <property type="evidence" value="ECO:0007669"/>
    <property type="project" value="UniProtKB-KW"/>
</dbReference>
<comment type="caution">
    <text evidence="2">Lacks conserved residue(s) required for the propagation of feature annotation.</text>
</comment>
<gene>
    <name evidence="5" type="primary">ssb_2</name>
    <name evidence="5" type="ORF">lacNasYZ03_11410</name>
</gene>
<dbReference type="InterPro" id="IPR011344">
    <property type="entry name" value="ssDNA-bd"/>
</dbReference>
<dbReference type="HAMAP" id="MF_00984">
    <property type="entry name" value="SSB"/>
    <property type="match status" value="1"/>
</dbReference>
<sequence length="177" mass="19224">MSAGINNVVLVGRLTKDVNLRTTKNGTAVGTFTLAVDRSTKDAEGNREADYINCVIWNTKYSKKAENLATYAHKGSMIGITGSIQTRHYPGKDGKEVYVTEVMCHDFKLLESQRSQSGDYYSGYNAPQSGFNQAQGNQPQPTPQAPQAGNFSQQAGGWSTPAQPEPDINVSSDDLPF</sequence>
<proteinExistence type="inferred from homology"/>
<feature type="compositionally biased region" description="Polar residues" evidence="4">
    <location>
        <begin position="151"/>
        <end position="162"/>
    </location>
</feature>
<accession>A0ABQ3W7Y5</accession>
<dbReference type="PANTHER" id="PTHR10302:SF27">
    <property type="entry name" value="SINGLE-STRANDED DNA-BINDING PROTEIN"/>
    <property type="match status" value="1"/>
</dbReference>
<evidence type="ECO:0000256" key="3">
    <source>
        <dbReference type="PIRNR" id="PIRNR002070"/>
    </source>
</evidence>
<name>A0ABQ3W7Y5_9LACO</name>
<protein>
    <recommendedName>
        <fullName evidence="2 3">Single-stranded DNA-binding protein</fullName>
        <shortName evidence="2">SSB</shortName>
    </recommendedName>
</protein>
<dbReference type="EMBL" id="BOCI01000301">
    <property type="protein sequence ID" value="GHW01454.1"/>
    <property type="molecule type" value="Genomic_DNA"/>
</dbReference>
<evidence type="ECO:0000256" key="4">
    <source>
        <dbReference type="SAM" id="MobiDB-lite"/>
    </source>
</evidence>
<dbReference type="PIRSF" id="PIRSF002070">
    <property type="entry name" value="SSB"/>
    <property type="match status" value="1"/>
</dbReference>
<evidence type="ECO:0000313" key="5">
    <source>
        <dbReference type="EMBL" id="GHW01454.1"/>
    </source>
</evidence>
<dbReference type="Pfam" id="PF00436">
    <property type="entry name" value="SSB"/>
    <property type="match status" value="1"/>
</dbReference>
<keyword evidence="1 2" id="KW-0238">DNA-binding</keyword>
<evidence type="ECO:0000256" key="2">
    <source>
        <dbReference type="HAMAP-Rule" id="MF_00984"/>
    </source>
</evidence>
<dbReference type="InterPro" id="IPR012340">
    <property type="entry name" value="NA-bd_OB-fold"/>
</dbReference>
<dbReference type="NCBIfam" id="TIGR00621">
    <property type="entry name" value="ssb"/>
    <property type="match status" value="1"/>
</dbReference>
<dbReference type="CDD" id="cd04496">
    <property type="entry name" value="SSB_OBF"/>
    <property type="match status" value="1"/>
</dbReference>
<dbReference type="RefSeq" id="WP_201336160.1">
    <property type="nucleotide sequence ID" value="NZ_BOCI01000301.1"/>
</dbReference>
<dbReference type="Proteomes" id="UP000616547">
    <property type="component" value="Unassembled WGS sequence"/>
</dbReference>
<dbReference type="SUPFAM" id="SSF50249">
    <property type="entry name" value="Nucleic acid-binding proteins"/>
    <property type="match status" value="1"/>
</dbReference>
<feature type="compositionally biased region" description="Polar residues" evidence="4">
    <location>
        <begin position="118"/>
        <end position="131"/>
    </location>
</feature>
<reference evidence="6" key="1">
    <citation type="submission" date="2021-01" db="EMBL/GenBank/DDBJ databases">
        <title>Draft genome sequence of Nasalis larvatus strain YZ03.</title>
        <authorList>
            <person name="Suzuki-Hashido N."/>
            <person name="Tsuchida S."/>
            <person name="Hayakawa T."/>
        </authorList>
    </citation>
    <scope>NUCLEOTIDE SEQUENCE [LARGE SCALE GENOMIC DNA]</scope>
    <source>
        <strain evidence="6">YZ03</strain>
    </source>
</reference>
<evidence type="ECO:0000313" key="6">
    <source>
        <dbReference type="Proteomes" id="UP000616547"/>
    </source>
</evidence>
<comment type="caution">
    <text evidence="5">The sequence shown here is derived from an EMBL/GenBank/DDBJ whole genome shotgun (WGS) entry which is preliminary data.</text>
</comment>
<keyword evidence="6" id="KW-1185">Reference proteome</keyword>
<dbReference type="PROSITE" id="PS50935">
    <property type="entry name" value="SSB"/>
    <property type="match status" value="1"/>
</dbReference>
<dbReference type="Gene3D" id="2.40.50.140">
    <property type="entry name" value="Nucleic acid-binding proteins"/>
    <property type="match status" value="1"/>
</dbReference>
<feature type="compositionally biased region" description="Low complexity" evidence="4">
    <location>
        <begin position="132"/>
        <end position="150"/>
    </location>
</feature>